<dbReference type="RefSeq" id="WP_005522335.1">
    <property type="nucleotide sequence ID" value="NZ_EQ973330.1"/>
</dbReference>
<dbReference type="EMBL" id="ACEB01000035">
    <property type="protein sequence ID" value="EEG26195.1"/>
    <property type="molecule type" value="Genomic_DNA"/>
</dbReference>
<comment type="caution">
    <text evidence="1">The sequence shown here is derived from an EMBL/GenBank/DDBJ whole genome shotgun (WGS) entry which is preliminary data.</text>
</comment>
<dbReference type="Proteomes" id="UP000006247">
    <property type="component" value="Unassembled WGS sequence"/>
</dbReference>
<reference evidence="1 2" key="1">
    <citation type="submission" date="2009-01" db="EMBL/GenBank/DDBJ databases">
        <authorList>
            <person name="Fulton L."/>
            <person name="Clifton S."/>
            <person name="Chinwalla A.T."/>
            <person name="Mitreva M."/>
            <person name="Sodergren E."/>
            <person name="Weinstock G."/>
            <person name="Clifton S."/>
            <person name="Dooling D.J."/>
            <person name="Fulton B."/>
            <person name="Minx P."/>
            <person name="Pepin K.H."/>
            <person name="Johnson M."/>
            <person name="Bhonagiri V."/>
            <person name="Nash W.E."/>
            <person name="Mardis E.R."/>
            <person name="Wilson R.K."/>
        </authorList>
    </citation>
    <scope>NUCLEOTIDE SEQUENCE [LARGE SCALE GENOMIC DNA]</scope>
    <source>
        <strain evidence="1 2">ATCC 33806</strain>
    </source>
</reference>
<protein>
    <submittedName>
        <fullName evidence="1">Uncharacterized protein</fullName>
    </submittedName>
</protein>
<organism evidence="1 2">
    <name type="scientific">Corynebacterium matruchotii ATCC 33806</name>
    <dbReference type="NCBI Taxonomy" id="566549"/>
    <lineage>
        <taxon>Bacteria</taxon>
        <taxon>Bacillati</taxon>
        <taxon>Actinomycetota</taxon>
        <taxon>Actinomycetes</taxon>
        <taxon>Mycobacteriales</taxon>
        <taxon>Corynebacteriaceae</taxon>
        <taxon>Corynebacterium</taxon>
    </lineage>
</organism>
<sequence>MADRAEFNLLREDDPDTSIWMVARRPGVDPSSREMYELLEFTVNGQSQPIRRSARKSGQIYTVHLPAEFEDGSSVRIRQVFRTITPAWGHRLFFELPQPARNVRVSVDYTDTEIAIMRVSDTVGTTRTPIISYSPETVPGRIIAIESDGWLLARSGFSFTWTMKSELPKEHVESKAAR</sequence>
<evidence type="ECO:0000313" key="2">
    <source>
        <dbReference type="Proteomes" id="UP000006247"/>
    </source>
</evidence>
<dbReference type="AlphaFoldDB" id="C0E5K8"/>
<proteinExistence type="predicted"/>
<accession>C0E5K8</accession>
<gene>
    <name evidence="1" type="ORF">CORMATOL_02298</name>
</gene>
<evidence type="ECO:0000313" key="1">
    <source>
        <dbReference type="EMBL" id="EEG26195.1"/>
    </source>
</evidence>
<dbReference type="HOGENOM" id="CLU_1508185_0_0_11"/>
<name>C0E5K8_9CORY</name>